<name>A0A4U3MDZ1_9ACTN</name>
<feature type="domain" description="Solute-binding protein family 5" evidence="7">
    <location>
        <begin position="75"/>
        <end position="450"/>
    </location>
</feature>
<keyword evidence="5" id="KW-1133">Transmembrane helix</keyword>
<evidence type="ECO:0000256" key="1">
    <source>
        <dbReference type="ARBA" id="ARBA00004196"/>
    </source>
</evidence>
<dbReference type="PIRSF" id="PIRSF002741">
    <property type="entry name" value="MppA"/>
    <property type="match status" value="1"/>
</dbReference>
<dbReference type="Proteomes" id="UP000308705">
    <property type="component" value="Unassembled WGS sequence"/>
</dbReference>
<dbReference type="Pfam" id="PF00496">
    <property type="entry name" value="SBP_bac_5"/>
    <property type="match status" value="1"/>
</dbReference>
<evidence type="ECO:0000256" key="4">
    <source>
        <dbReference type="ARBA" id="ARBA00022729"/>
    </source>
</evidence>
<feature type="signal peptide" evidence="6">
    <location>
        <begin position="1"/>
        <end position="25"/>
    </location>
</feature>
<dbReference type="GO" id="GO:1904680">
    <property type="term" value="F:peptide transmembrane transporter activity"/>
    <property type="evidence" value="ECO:0007669"/>
    <property type="project" value="TreeGrafter"/>
</dbReference>
<evidence type="ECO:0000256" key="3">
    <source>
        <dbReference type="ARBA" id="ARBA00022448"/>
    </source>
</evidence>
<dbReference type="GO" id="GO:0015833">
    <property type="term" value="P:peptide transport"/>
    <property type="evidence" value="ECO:0007669"/>
    <property type="project" value="TreeGrafter"/>
</dbReference>
<evidence type="ECO:0000256" key="2">
    <source>
        <dbReference type="ARBA" id="ARBA00005695"/>
    </source>
</evidence>
<keyword evidence="9" id="KW-1185">Reference proteome</keyword>
<dbReference type="GO" id="GO:0043190">
    <property type="term" value="C:ATP-binding cassette (ABC) transporter complex"/>
    <property type="evidence" value="ECO:0007669"/>
    <property type="project" value="InterPro"/>
</dbReference>
<dbReference type="GO" id="GO:0042597">
    <property type="term" value="C:periplasmic space"/>
    <property type="evidence" value="ECO:0007669"/>
    <property type="project" value="UniProtKB-ARBA"/>
</dbReference>
<comment type="similarity">
    <text evidence="2">Belongs to the bacterial solute-binding protein 5 family.</text>
</comment>
<evidence type="ECO:0000256" key="6">
    <source>
        <dbReference type="SAM" id="SignalP"/>
    </source>
</evidence>
<proteinExistence type="inferred from homology"/>
<organism evidence="8 9">
    <name type="scientific">Herbidospora galbida</name>
    <dbReference type="NCBI Taxonomy" id="2575442"/>
    <lineage>
        <taxon>Bacteria</taxon>
        <taxon>Bacillati</taxon>
        <taxon>Actinomycetota</taxon>
        <taxon>Actinomycetes</taxon>
        <taxon>Streptosporangiales</taxon>
        <taxon>Streptosporangiaceae</taxon>
        <taxon>Herbidospora</taxon>
    </lineage>
</organism>
<evidence type="ECO:0000259" key="7">
    <source>
        <dbReference type="Pfam" id="PF00496"/>
    </source>
</evidence>
<evidence type="ECO:0000313" key="9">
    <source>
        <dbReference type="Proteomes" id="UP000308705"/>
    </source>
</evidence>
<dbReference type="PANTHER" id="PTHR30290:SF10">
    <property type="entry name" value="PERIPLASMIC OLIGOPEPTIDE-BINDING PROTEIN-RELATED"/>
    <property type="match status" value="1"/>
</dbReference>
<dbReference type="RefSeq" id="WP_137248897.1">
    <property type="nucleotide sequence ID" value="NZ_SZQA01000021.1"/>
</dbReference>
<dbReference type="CDD" id="cd00995">
    <property type="entry name" value="PBP2_NikA_DppA_OppA_like"/>
    <property type="match status" value="1"/>
</dbReference>
<comment type="caution">
    <text evidence="8">The sequence shown here is derived from an EMBL/GenBank/DDBJ whole genome shotgun (WGS) entry which is preliminary data.</text>
</comment>
<reference evidence="8 9" key="1">
    <citation type="submission" date="2019-04" db="EMBL/GenBank/DDBJ databases">
        <title>Herbidospora sp. NEAU-GS14.nov., a novel actinomycete isolated from soil.</title>
        <authorList>
            <person name="Han L."/>
        </authorList>
    </citation>
    <scope>NUCLEOTIDE SEQUENCE [LARGE SCALE GENOMIC DNA]</scope>
    <source>
        <strain evidence="8 9">NEAU-GS14</strain>
    </source>
</reference>
<dbReference type="InterPro" id="IPR039424">
    <property type="entry name" value="SBP_5"/>
</dbReference>
<dbReference type="InterPro" id="IPR000914">
    <property type="entry name" value="SBP_5_dom"/>
</dbReference>
<evidence type="ECO:0000256" key="5">
    <source>
        <dbReference type="SAM" id="Phobius"/>
    </source>
</evidence>
<keyword evidence="5" id="KW-0812">Transmembrane</keyword>
<dbReference type="OrthoDB" id="9764591at2"/>
<gene>
    <name evidence="8" type="ORF">FDA94_21635</name>
</gene>
<accession>A0A4U3MDZ1</accession>
<feature type="transmembrane region" description="Helical" evidence="5">
    <location>
        <begin position="568"/>
        <end position="589"/>
    </location>
</feature>
<protein>
    <submittedName>
        <fullName evidence="8">ABC transporter substrate-binding protein</fullName>
    </submittedName>
</protein>
<keyword evidence="3" id="KW-0813">Transport</keyword>
<dbReference type="InterPro" id="IPR030678">
    <property type="entry name" value="Peptide/Ni-bd"/>
</dbReference>
<sequence length="601" mass="66138">MHHFVIRALTFALAGGLLSTPLSPAAPAPKLTFTIGIQSDVDSTNPFTGIVVEAYETYALMYDYLTTSSAKDVSPQPSLAESYSEAPDKKSWTYKIRAGVKWSDGQPLTARDAAYTFNRIIGGDFEQTNYGNYVANIDKAEATDDTTLVLHVKKPTPIMERLAVPILPEHVWKDVDAKAVKSYANEPQDGQPVVGSGPFQLVERRKGQYLRFAANKNYWQGAPKFDELVFRVFTNADAEAQALVRGEIDFAYDLQSNVFNSLKDKPGVTTRSSEYSGFNEIAFNTGAALADGTPIGDGHEALKNKQVRLAISHAIDRQTLVDRVLNGHGSPGDAFIPPVYPLLHYTPTAPQNFDLAKADQLLDAAGYPKKADGTRFALRLFARQESQDSQSTAEFVKSWLKEVGIDVTVKVMSEDTLTEVIGQGDYDMFEWGWVVEPDPDYQMSVFTCGKRSYKDGDSIYADLSDSFYCNPAYDELYEQQAGETDQAKRAELAKRMQQLVYDDAAYAITYYYNDLVAYRSDRWSGFTAQPDPHGSLLFQYGIHSYLTIAPATAADPQAAAETPSEGSLGLIITVAVGVLLLGGAGFLALRRRSSVSADDRE</sequence>
<dbReference type="Gene3D" id="3.10.105.10">
    <property type="entry name" value="Dipeptide-binding Protein, Domain 3"/>
    <property type="match status" value="1"/>
</dbReference>
<dbReference type="GO" id="GO:0030313">
    <property type="term" value="C:cell envelope"/>
    <property type="evidence" value="ECO:0007669"/>
    <property type="project" value="UniProtKB-SubCell"/>
</dbReference>
<dbReference type="AlphaFoldDB" id="A0A4U3MDZ1"/>
<keyword evidence="4 6" id="KW-0732">Signal</keyword>
<dbReference type="Gene3D" id="3.40.190.10">
    <property type="entry name" value="Periplasmic binding protein-like II"/>
    <property type="match status" value="1"/>
</dbReference>
<dbReference type="PANTHER" id="PTHR30290">
    <property type="entry name" value="PERIPLASMIC BINDING COMPONENT OF ABC TRANSPORTER"/>
    <property type="match status" value="1"/>
</dbReference>
<evidence type="ECO:0000313" key="8">
    <source>
        <dbReference type="EMBL" id="TKK86424.1"/>
    </source>
</evidence>
<feature type="chain" id="PRO_5039027563" evidence="6">
    <location>
        <begin position="26"/>
        <end position="601"/>
    </location>
</feature>
<keyword evidence="5" id="KW-0472">Membrane</keyword>
<comment type="subcellular location">
    <subcellularLocation>
        <location evidence="1">Cell envelope</location>
    </subcellularLocation>
</comment>
<dbReference type="EMBL" id="SZQA01000021">
    <property type="protein sequence ID" value="TKK86424.1"/>
    <property type="molecule type" value="Genomic_DNA"/>
</dbReference>
<dbReference type="SUPFAM" id="SSF53850">
    <property type="entry name" value="Periplasmic binding protein-like II"/>
    <property type="match status" value="1"/>
</dbReference>